<name>A0A0F9TSG7_9ZZZZ</name>
<dbReference type="InterPro" id="IPR002376">
    <property type="entry name" value="Formyl_transf_N"/>
</dbReference>
<evidence type="ECO:0000259" key="5">
    <source>
        <dbReference type="Pfam" id="PF00551"/>
    </source>
</evidence>
<dbReference type="SUPFAM" id="SSF53328">
    <property type="entry name" value="Formyltransferase"/>
    <property type="match status" value="1"/>
</dbReference>
<evidence type="ECO:0000256" key="4">
    <source>
        <dbReference type="ARBA" id="ARBA00022755"/>
    </source>
</evidence>
<evidence type="ECO:0000256" key="3">
    <source>
        <dbReference type="ARBA" id="ARBA00022679"/>
    </source>
</evidence>
<dbReference type="EC" id="2.1.2.2" evidence="2"/>
<evidence type="ECO:0000313" key="6">
    <source>
        <dbReference type="EMBL" id="KKN44308.1"/>
    </source>
</evidence>
<dbReference type="Gene3D" id="3.40.50.170">
    <property type="entry name" value="Formyl transferase, N-terminal domain"/>
    <property type="match status" value="1"/>
</dbReference>
<evidence type="ECO:0000256" key="1">
    <source>
        <dbReference type="ARBA" id="ARBA00005054"/>
    </source>
</evidence>
<dbReference type="EMBL" id="LAZR01001457">
    <property type="protein sequence ID" value="KKN44308.1"/>
    <property type="molecule type" value="Genomic_DNA"/>
</dbReference>
<dbReference type="InterPro" id="IPR036477">
    <property type="entry name" value="Formyl_transf_N_sf"/>
</dbReference>
<proteinExistence type="predicted"/>
<organism evidence="6">
    <name type="scientific">marine sediment metagenome</name>
    <dbReference type="NCBI Taxonomy" id="412755"/>
    <lineage>
        <taxon>unclassified sequences</taxon>
        <taxon>metagenomes</taxon>
        <taxon>ecological metagenomes</taxon>
    </lineage>
</organism>
<dbReference type="PANTHER" id="PTHR43369:SF2">
    <property type="entry name" value="PHOSPHORIBOSYLGLYCINAMIDE FORMYLTRANSFERASE"/>
    <property type="match status" value="1"/>
</dbReference>
<dbReference type="GO" id="GO:0005829">
    <property type="term" value="C:cytosol"/>
    <property type="evidence" value="ECO:0007669"/>
    <property type="project" value="TreeGrafter"/>
</dbReference>
<protein>
    <recommendedName>
        <fullName evidence="2">phosphoribosylglycinamide formyltransferase 1</fullName>
        <ecNumber evidence="2">2.1.2.2</ecNumber>
    </recommendedName>
</protein>
<reference evidence="6" key="1">
    <citation type="journal article" date="2015" name="Nature">
        <title>Complex archaea that bridge the gap between prokaryotes and eukaryotes.</title>
        <authorList>
            <person name="Spang A."/>
            <person name="Saw J.H."/>
            <person name="Jorgensen S.L."/>
            <person name="Zaremba-Niedzwiedzka K."/>
            <person name="Martijn J."/>
            <person name="Lind A.E."/>
            <person name="van Eijk R."/>
            <person name="Schleper C."/>
            <person name="Guy L."/>
            <person name="Ettema T.J."/>
        </authorList>
    </citation>
    <scope>NUCLEOTIDE SEQUENCE</scope>
</reference>
<dbReference type="GO" id="GO:0004644">
    <property type="term" value="F:phosphoribosylglycinamide formyltransferase activity"/>
    <property type="evidence" value="ECO:0007669"/>
    <property type="project" value="UniProtKB-EC"/>
</dbReference>
<feature type="domain" description="Formyl transferase N-terminal" evidence="5">
    <location>
        <begin position="85"/>
        <end position="209"/>
    </location>
</feature>
<sequence length="252" mass="29153">MKKIIIAGCTRTNYIAFNLIKKYPEFLYVFVNKQDTPKPQRKYESIKRNLCSISINMLLRPDILFRLWCKGRKERKEMKHFVKPNLCCPPNYLIVNNYNSKEYENILKVEDPDLLIVLGGIILKPQIFNKGKLGCLNIHSSLLPFGRGRDGPFWALYYNKPAGFTVHYITEQVDAGDIVFQKEVETKEGDTPLSLRKRIADEIINSFPEILDKFKDGKSVGRKQEFGSLSNKHPTFKDRFELEITPSQSKSA</sequence>
<keyword evidence="3" id="KW-0808">Transferase</keyword>
<comment type="pathway">
    <text evidence="1">Purine metabolism; IMP biosynthesis via de novo pathway; N(2)-formyl-N(1)-(5-phospho-D-ribosyl)glycinamide from N(1)-(5-phospho-D-ribosyl)glycinamide (10-formyl THF route): step 1/1.</text>
</comment>
<accession>A0A0F9TSG7</accession>
<gene>
    <name evidence="6" type="ORF">LCGC14_0694100</name>
</gene>
<keyword evidence="4" id="KW-0658">Purine biosynthesis</keyword>
<dbReference type="PANTHER" id="PTHR43369">
    <property type="entry name" value="PHOSPHORIBOSYLGLYCINAMIDE FORMYLTRANSFERASE"/>
    <property type="match status" value="1"/>
</dbReference>
<evidence type="ECO:0000256" key="2">
    <source>
        <dbReference type="ARBA" id="ARBA00012254"/>
    </source>
</evidence>
<dbReference type="GO" id="GO:0006189">
    <property type="term" value="P:'de novo' IMP biosynthetic process"/>
    <property type="evidence" value="ECO:0007669"/>
    <property type="project" value="TreeGrafter"/>
</dbReference>
<dbReference type="AlphaFoldDB" id="A0A0F9TSG7"/>
<dbReference type="Pfam" id="PF00551">
    <property type="entry name" value="Formyl_trans_N"/>
    <property type="match status" value="1"/>
</dbReference>
<comment type="caution">
    <text evidence="6">The sequence shown here is derived from an EMBL/GenBank/DDBJ whole genome shotgun (WGS) entry which is preliminary data.</text>
</comment>